<proteinExistence type="predicted"/>
<dbReference type="NCBIfam" id="TIGR01993">
    <property type="entry name" value="Pyr-5-nucltdase"/>
    <property type="match status" value="1"/>
</dbReference>
<dbReference type="InterPro" id="IPR036412">
    <property type="entry name" value="HAD-like_sf"/>
</dbReference>
<feature type="non-terminal residue" evidence="1">
    <location>
        <position position="143"/>
    </location>
</feature>
<dbReference type="PANTHER" id="PTHR12725:SF117">
    <property type="entry name" value="HALOACID DEHALOGENASE-LIKE HYDROLASE"/>
    <property type="match status" value="1"/>
</dbReference>
<dbReference type="Gene3D" id="1.10.150.450">
    <property type="match status" value="1"/>
</dbReference>
<gene>
    <name evidence="1" type="ORF">METZ01_LOCUS502166</name>
</gene>
<reference evidence="1" key="1">
    <citation type="submission" date="2018-05" db="EMBL/GenBank/DDBJ databases">
        <authorList>
            <person name="Lanie J.A."/>
            <person name="Ng W.-L."/>
            <person name="Kazmierczak K.M."/>
            <person name="Andrzejewski T.M."/>
            <person name="Davidsen T.M."/>
            <person name="Wayne K.J."/>
            <person name="Tettelin H."/>
            <person name="Glass J.I."/>
            <person name="Rusch D."/>
            <person name="Podicherti R."/>
            <person name="Tsui H.-C.T."/>
            <person name="Winkler M.E."/>
        </authorList>
    </citation>
    <scope>NUCLEOTIDE SEQUENCE</scope>
</reference>
<dbReference type="SUPFAM" id="SSF56784">
    <property type="entry name" value="HAD-like"/>
    <property type="match status" value="1"/>
</dbReference>
<evidence type="ECO:0008006" key="2">
    <source>
        <dbReference type="Google" id="ProtNLM"/>
    </source>
</evidence>
<organism evidence="1">
    <name type="scientific">marine metagenome</name>
    <dbReference type="NCBI Taxonomy" id="408172"/>
    <lineage>
        <taxon>unclassified sequences</taxon>
        <taxon>metagenomes</taxon>
        <taxon>ecological metagenomes</taxon>
    </lineage>
</organism>
<dbReference type="InterPro" id="IPR010237">
    <property type="entry name" value="Pyr-5-nucltdase"/>
</dbReference>
<evidence type="ECO:0000313" key="1">
    <source>
        <dbReference type="EMBL" id="SVE49312.1"/>
    </source>
</evidence>
<sequence length="143" mass="16584">MQLYNKIDTWIFDLDNTLYSADSGIFQQVHKLMGKFIVEHLNVNINEAKTIQRKYYKKHGTTLRGLMDNHGIDPDSFLEEVHKLDYSIVSPNLKLAKNLENLNGKKFIFTNANKKHADIILDKLQIANLFEGIFDIKMANYIP</sequence>
<dbReference type="PANTHER" id="PTHR12725">
    <property type="entry name" value="HALOACID DEHALOGENASE-LIKE HYDROLASE"/>
    <property type="match status" value="1"/>
</dbReference>
<protein>
    <recommendedName>
        <fullName evidence="2">Pyrimidine 5'-nucleotidase</fullName>
    </recommendedName>
</protein>
<dbReference type="EMBL" id="UINC01221114">
    <property type="protein sequence ID" value="SVE49312.1"/>
    <property type="molecule type" value="Genomic_DNA"/>
</dbReference>
<name>A0A383DXP7_9ZZZZ</name>
<accession>A0A383DXP7</accession>
<dbReference type="AlphaFoldDB" id="A0A383DXP7"/>